<evidence type="ECO:0000256" key="4">
    <source>
        <dbReference type="ARBA" id="ARBA00023125"/>
    </source>
</evidence>
<evidence type="ECO:0000256" key="1">
    <source>
        <dbReference type="ARBA" id="ARBA00022553"/>
    </source>
</evidence>
<dbReference type="InterPro" id="IPR001789">
    <property type="entry name" value="Sig_transdc_resp-reg_receiver"/>
</dbReference>
<keyword evidence="5" id="KW-0804">Transcription</keyword>
<keyword evidence="1 6" id="KW-0597">Phosphoprotein</keyword>
<dbReference type="InterPro" id="IPR011006">
    <property type="entry name" value="CheY-like_superfamily"/>
</dbReference>
<dbReference type="RefSeq" id="WP_091244382.1">
    <property type="nucleotide sequence ID" value="NZ_FNAG01000011.1"/>
</dbReference>
<feature type="domain" description="Response regulatory" evidence="7">
    <location>
        <begin position="5"/>
        <end position="119"/>
    </location>
</feature>
<keyword evidence="4" id="KW-0238">DNA-binding</keyword>
<dbReference type="GO" id="GO:0032993">
    <property type="term" value="C:protein-DNA complex"/>
    <property type="evidence" value="ECO:0007669"/>
    <property type="project" value="TreeGrafter"/>
</dbReference>
<dbReference type="Gene3D" id="1.10.10.60">
    <property type="entry name" value="Homeodomain-like"/>
    <property type="match status" value="1"/>
</dbReference>
<gene>
    <name evidence="8" type="ORF">SAMN04488509_11174</name>
</gene>
<evidence type="ECO:0000256" key="5">
    <source>
        <dbReference type="ARBA" id="ARBA00023163"/>
    </source>
</evidence>
<dbReference type="PANTHER" id="PTHR48111:SF1">
    <property type="entry name" value="TWO-COMPONENT RESPONSE REGULATOR ORR33"/>
    <property type="match status" value="1"/>
</dbReference>
<dbReference type="AlphaFoldDB" id="A0A1G6YXC1"/>
<dbReference type="PROSITE" id="PS50110">
    <property type="entry name" value="RESPONSE_REGULATORY"/>
    <property type="match status" value="1"/>
</dbReference>
<dbReference type="OrthoDB" id="9802426at2"/>
<dbReference type="Pfam" id="PF02954">
    <property type="entry name" value="HTH_8"/>
    <property type="match status" value="1"/>
</dbReference>
<evidence type="ECO:0000256" key="2">
    <source>
        <dbReference type="ARBA" id="ARBA00023012"/>
    </source>
</evidence>
<dbReference type="PRINTS" id="PR01590">
    <property type="entry name" value="HTHFIS"/>
</dbReference>
<evidence type="ECO:0000259" key="7">
    <source>
        <dbReference type="PROSITE" id="PS50110"/>
    </source>
</evidence>
<organism evidence="8 9">
    <name type="scientific">Aquimonas voraii</name>
    <dbReference type="NCBI Taxonomy" id="265719"/>
    <lineage>
        <taxon>Bacteria</taxon>
        <taxon>Pseudomonadati</taxon>
        <taxon>Pseudomonadota</taxon>
        <taxon>Gammaproteobacteria</taxon>
        <taxon>Lysobacterales</taxon>
        <taxon>Lysobacteraceae</taxon>
        <taxon>Aquimonas</taxon>
    </lineage>
</organism>
<dbReference type="GO" id="GO:0000976">
    <property type="term" value="F:transcription cis-regulatory region binding"/>
    <property type="evidence" value="ECO:0007669"/>
    <property type="project" value="TreeGrafter"/>
</dbReference>
<dbReference type="GO" id="GO:0005829">
    <property type="term" value="C:cytosol"/>
    <property type="evidence" value="ECO:0007669"/>
    <property type="project" value="TreeGrafter"/>
</dbReference>
<protein>
    <submittedName>
        <fullName evidence="8">Two-component system, response regulator RegA</fullName>
    </submittedName>
</protein>
<dbReference type="EMBL" id="FNAG01000011">
    <property type="protein sequence ID" value="SDD94961.1"/>
    <property type="molecule type" value="Genomic_DNA"/>
</dbReference>
<dbReference type="InterPro" id="IPR039420">
    <property type="entry name" value="WalR-like"/>
</dbReference>
<dbReference type="Gene3D" id="3.40.50.2300">
    <property type="match status" value="1"/>
</dbReference>
<dbReference type="CDD" id="cd17563">
    <property type="entry name" value="REC_RegA-like"/>
    <property type="match status" value="1"/>
</dbReference>
<sequence>MTDEAALLVEDDPVFGRSLSRALEKRGLRCVWVQDAAQALQRASSQHFDYAVLDLKLGSESSLTLIEPLREALPALRILLLTGYASVATAVDAIKRGAINYLPKPASADAILRALRGEDADAPPPAPEQMTPLARIEWEHIQQALHETEGNLSAAARLLGMHRRSLQRKLAKRPGPGG</sequence>
<dbReference type="SUPFAM" id="SSF52172">
    <property type="entry name" value="CheY-like"/>
    <property type="match status" value="1"/>
</dbReference>
<evidence type="ECO:0000313" key="9">
    <source>
        <dbReference type="Proteomes" id="UP000199603"/>
    </source>
</evidence>
<dbReference type="SUPFAM" id="SSF46689">
    <property type="entry name" value="Homeodomain-like"/>
    <property type="match status" value="1"/>
</dbReference>
<dbReference type="SMART" id="SM00448">
    <property type="entry name" value="REC"/>
    <property type="match status" value="1"/>
</dbReference>
<evidence type="ECO:0000256" key="6">
    <source>
        <dbReference type="PROSITE-ProRule" id="PRU00169"/>
    </source>
</evidence>
<name>A0A1G6YXC1_9GAMM</name>
<dbReference type="PANTHER" id="PTHR48111">
    <property type="entry name" value="REGULATOR OF RPOS"/>
    <property type="match status" value="1"/>
</dbReference>
<keyword evidence="2" id="KW-0902">Two-component regulatory system</keyword>
<dbReference type="InterPro" id="IPR009057">
    <property type="entry name" value="Homeodomain-like_sf"/>
</dbReference>
<keyword evidence="3" id="KW-0805">Transcription regulation</keyword>
<dbReference type="GO" id="GO:0000156">
    <property type="term" value="F:phosphorelay response regulator activity"/>
    <property type="evidence" value="ECO:0007669"/>
    <property type="project" value="TreeGrafter"/>
</dbReference>
<dbReference type="Proteomes" id="UP000199603">
    <property type="component" value="Unassembled WGS sequence"/>
</dbReference>
<dbReference type="InterPro" id="IPR002197">
    <property type="entry name" value="HTH_Fis"/>
</dbReference>
<feature type="modified residue" description="4-aspartylphosphate" evidence="6">
    <location>
        <position position="54"/>
    </location>
</feature>
<reference evidence="8 9" key="1">
    <citation type="submission" date="2016-10" db="EMBL/GenBank/DDBJ databases">
        <authorList>
            <person name="de Groot N.N."/>
        </authorList>
    </citation>
    <scope>NUCLEOTIDE SEQUENCE [LARGE SCALE GENOMIC DNA]</scope>
    <source>
        <strain evidence="8 9">DSM 16957</strain>
    </source>
</reference>
<evidence type="ECO:0000313" key="8">
    <source>
        <dbReference type="EMBL" id="SDD94961.1"/>
    </source>
</evidence>
<dbReference type="Pfam" id="PF00072">
    <property type="entry name" value="Response_reg"/>
    <property type="match status" value="1"/>
</dbReference>
<keyword evidence="9" id="KW-1185">Reference proteome</keyword>
<evidence type="ECO:0000256" key="3">
    <source>
        <dbReference type="ARBA" id="ARBA00023015"/>
    </source>
</evidence>
<dbReference type="STRING" id="265719.SAMN04488509_11174"/>
<proteinExistence type="predicted"/>
<accession>A0A1G6YXC1</accession>
<dbReference type="GO" id="GO:0006355">
    <property type="term" value="P:regulation of DNA-templated transcription"/>
    <property type="evidence" value="ECO:0007669"/>
    <property type="project" value="TreeGrafter"/>
</dbReference>